<dbReference type="Proteomes" id="UP000297280">
    <property type="component" value="Unassembled WGS sequence"/>
</dbReference>
<name>A0A4Z1KP70_9HELO</name>
<organism evidence="2 3">
    <name type="scientific">Botrytis porri</name>
    <dbReference type="NCBI Taxonomy" id="87229"/>
    <lineage>
        <taxon>Eukaryota</taxon>
        <taxon>Fungi</taxon>
        <taxon>Dikarya</taxon>
        <taxon>Ascomycota</taxon>
        <taxon>Pezizomycotina</taxon>
        <taxon>Leotiomycetes</taxon>
        <taxon>Helotiales</taxon>
        <taxon>Sclerotiniaceae</taxon>
        <taxon>Botrytis</taxon>
    </lineage>
</organism>
<accession>A0A4Z1KP70</accession>
<gene>
    <name evidence="2" type="ORF">BPOR_0203g00090</name>
</gene>
<protein>
    <submittedName>
        <fullName evidence="2">Uncharacterized protein</fullName>
    </submittedName>
</protein>
<keyword evidence="3" id="KW-1185">Reference proteome</keyword>
<comment type="caution">
    <text evidence="2">The sequence shown here is derived from an EMBL/GenBank/DDBJ whole genome shotgun (WGS) entry which is preliminary data.</text>
</comment>
<feature type="compositionally biased region" description="Polar residues" evidence="1">
    <location>
        <begin position="25"/>
        <end position="45"/>
    </location>
</feature>
<dbReference type="OrthoDB" id="3541300at2759"/>
<dbReference type="EMBL" id="PQXO01000203">
    <property type="protein sequence ID" value="TGO87791.1"/>
    <property type="molecule type" value="Genomic_DNA"/>
</dbReference>
<dbReference type="AlphaFoldDB" id="A0A4Z1KP70"/>
<feature type="region of interest" description="Disordered" evidence="1">
    <location>
        <begin position="24"/>
        <end position="45"/>
    </location>
</feature>
<evidence type="ECO:0000256" key="1">
    <source>
        <dbReference type="SAM" id="MobiDB-lite"/>
    </source>
</evidence>
<proteinExistence type="predicted"/>
<evidence type="ECO:0000313" key="3">
    <source>
        <dbReference type="Proteomes" id="UP000297280"/>
    </source>
</evidence>
<reference evidence="2 3" key="1">
    <citation type="submission" date="2017-12" db="EMBL/GenBank/DDBJ databases">
        <title>Comparative genomics of Botrytis spp.</title>
        <authorList>
            <person name="Valero-Jimenez C.A."/>
            <person name="Tapia P."/>
            <person name="Veloso J."/>
            <person name="Silva-Moreno E."/>
            <person name="Staats M."/>
            <person name="Valdes J.H."/>
            <person name="Van Kan J.A.L."/>
        </authorList>
    </citation>
    <scope>NUCLEOTIDE SEQUENCE [LARGE SCALE GENOMIC DNA]</scope>
    <source>
        <strain evidence="2 3">MUCL3349</strain>
    </source>
</reference>
<sequence length="202" mass="23296">MNPESATSELSSDERNVYSLATVLEQPSNPDFPETPTNTDTLGHSCSPEDSYQKLYAEMYKKAYDEAYQTACWDSFDRSYKAGFKAKFSDSYMRAYMSEFERIRTYDSESNVKCEDFGFSWLNREKMCGICKLIKFTGSTKHHALMESILDKIPFSDNEESAVYLSLIPQFRPQQLEQILTFSIANIYSDATAFQSHTRPRK</sequence>
<evidence type="ECO:0000313" key="2">
    <source>
        <dbReference type="EMBL" id="TGO87791.1"/>
    </source>
</evidence>